<accession>A0A2V1K2X4</accession>
<evidence type="ECO:0000313" key="2">
    <source>
        <dbReference type="Proteomes" id="UP000245212"/>
    </source>
</evidence>
<dbReference type="Proteomes" id="UP000245212">
    <property type="component" value="Unassembled WGS sequence"/>
</dbReference>
<keyword evidence="2" id="KW-1185">Reference proteome</keyword>
<organism evidence="1 2">
    <name type="scientific">Corticimicrobacter populi</name>
    <dbReference type="NCBI Taxonomy" id="2175229"/>
    <lineage>
        <taxon>Bacteria</taxon>
        <taxon>Pseudomonadati</taxon>
        <taxon>Pseudomonadota</taxon>
        <taxon>Betaproteobacteria</taxon>
        <taxon>Burkholderiales</taxon>
        <taxon>Alcaligenaceae</taxon>
        <taxon>Corticimicrobacter</taxon>
    </lineage>
</organism>
<evidence type="ECO:0000313" key="1">
    <source>
        <dbReference type="EMBL" id="PWF23915.1"/>
    </source>
</evidence>
<reference evidence="2" key="1">
    <citation type="submission" date="2018-05" db="EMBL/GenBank/DDBJ databases">
        <authorList>
            <person name="Li Y."/>
        </authorList>
    </citation>
    <scope>NUCLEOTIDE SEQUENCE [LARGE SCALE GENOMIC DNA]</scope>
    <source>
        <strain evidence="2">3d-2-2</strain>
    </source>
</reference>
<protein>
    <submittedName>
        <fullName evidence="1">SMI1/KNR4 family protein</fullName>
    </submittedName>
</protein>
<dbReference type="AlphaFoldDB" id="A0A2V1K2X4"/>
<dbReference type="RefSeq" id="WP_109061194.1">
    <property type="nucleotide sequence ID" value="NZ_QETA01000002.1"/>
</dbReference>
<name>A0A2V1K2X4_9BURK</name>
<dbReference type="EMBL" id="QETA01000002">
    <property type="protein sequence ID" value="PWF23915.1"/>
    <property type="molecule type" value="Genomic_DNA"/>
</dbReference>
<dbReference type="InterPro" id="IPR037883">
    <property type="entry name" value="Knr4/Smi1-like_sf"/>
</dbReference>
<proteinExistence type="predicted"/>
<dbReference type="SUPFAM" id="SSF160631">
    <property type="entry name" value="SMI1/KNR4-like"/>
    <property type="match status" value="1"/>
</dbReference>
<comment type="caution">
    <text evidence="1">The sequence shown here is derived from an EMBL/GenBank/DDBJ whole genome shotgun (WGS) entry which is preliminary data.</text>
</comment>
<gene>
    <name evidence="1" type="ORF">DD235_06175</name>
</gene>
<sequence length="119" mass="13014">MTLSVLQHVADLETEIHAKLPENYRRFLVEDVGEADACDVRIGADEFASFYGAHVLGERNQTYDVQSASPGFLMIGQDGDLGYFIHTERGSDVIYSQDLGALGILEMDVVAADIYDLAG</sequence>
<dbReference type="Gene3D" id="3.40.1580.10">
    <property type="entry name" value="SMI1/KNR4-like"/>
    <property type="match status" value="1"/>
</dbReference>